<gene>
    <name evidence="1" type="ORF">HOLDEFILI_02716</name>
</gene>
<dbReference type="HOGENOM" id="CLU_3118631_0_0_9"/>
<reference evidence="1 2" key="1">
    <citation type="submission" date="2008-12" db="EMBL/GenBank/DDBJ databases">
        <authorList>
            <person name="Fulton L."/>
            <person name="Clifton S."/>
            <person name="Fulton B."/>
            <person name="Xu J."/>
            <person name="Minx P."/>
            <person name="Pepin K.H."/>
            <person name="Johnson M."/>
            <person name="Bhonagiri V."/>
            <person name="Nash W.E."/>
            <person name="Mardis E.R."/>
            <person name="Wilson R.K."/>
        </authorList>
    </citation>
    <scope>NUCLEOTIDE SEQUENCE [LARGE SCALE GENOMIC DNA]</scope>
    <source>
        <strain evidence="1 2">DSM 12042</strain>
    </source>
</reference>
<protein>
    <submittedName>
        <fullName evidence="1">Uncharacterized protein</fullName>
    </submittedName>
</protein>
<accession>B9YA59</accession>
<dbReference type="Proteomes" id="UP000005950">
    <property type="component" value="Unassembled WGS sequence"/>
</dbReference>
<evidence type="ECO:0000313" key="2">
    <source>
        <dbReference type="Proteomes" id="UP000005950"/>
    </source>
</evidence>
<name>B9YA59_9FIRM</name>
<organism evidence="1 2">
    <name type="scientific">Holdemania filiformis DSM 12042</name>
    <dbReference type="NCBI Taxonomy" id="545696"/>
    <lineage>
        <taxon>Bacteria</taxon>
        <taxon>Bacillati</taxon>
        <taxon>Bacillota</taxon>
        <taxon>Erysipelotrichia</taxon>
        <taxon>Erysipelotrichales</taxon>
        <taxon>Erysipelotrichaceae</taxon>
        <taxon>Holdemania</taxon>
    </lineage>
</organism>
<evidence type="ECO:0000313" key="1">
    <source>
        <dbReference type="EMBL" id="EEF67133.1"/>
    </source>
</evidence>
<dbReference type="STRING" id="545696.HOLDEFILI_02716"/>
<sequence length="50" mass="5833">MRTWTIYQIIKSRIQRAINEGIEEILNLKCGNGGKNEKHFADEFIHGFLV</sequence>
<reference evidence="1 2" key="2">
    <citation type="submission" date="2009-02" db="EMBL/GenBank/DDBJ databases">
        <title>Draft genome sequence of Holdemania filiformis DSM 12042.</title>
        <authorList>
            <person name="Sudarsanam P."/>
            <person name="Ley R."/>
            <person name="Guruge J."/>
            <person name="Turnbaugh P.J."/>
            <person name="Mahowald M."/>
            <person name="Liep D."/>
            <person name="Gordon J."/>
        </authorList>
    </citation>
    <scope>NUCLEOTIDE SEQUENCE [LARGE SCALE GENOMIC DNA]</scope>
    <source>
        <strain evidence="1 2">DSM 12042</strain>
    </source>
</reference>
<comment type="caution">
    <text evidence="1">The sequence shown here is derived from an EMBL/GenBank/DDBJ whole genome shotgun (WGS) entry which is preliminary data.</text>
</comment>
<proteinExistence type="predicted"/>
<dbReference type="EMBL" id="ACCF01000168">
    <property type="protein sequence ID" value="EEF67133.1"/>
    <property type="molecule type" value="Genomic_DNA"/>
</dbReference>
<dbReference type="AlphaFoldDB" id="B9YA59"/>